<feature type="compositionally biased region" description="Basic and acidic residues" evidence="1">
    <location>
        <begin position="86"/>
        <end position="101"/>
    </location>
</feature>
<feature type="region of interest" description="Disordered" evidence="1">
    <location>
        <begin position="1"/>
        <end position="191"/>
    </location>
</feature>
<dbReference type="AlphaFoldDB" id="A0AA37BKY0"/>
<name>A0AA37BKY0_9ACTN</name>
<sequence length="292" mass="28547">MPEAPEVPEPLRAEPGPPGSPSPSIGAGASGPSRYEPPTPPPGLSPVPSQATEPVGEDFPPDRPSAPTPGDPHGGPPAGGPGDPHGGPRAERPDPHGDPHAEGPGGPYGGPPAGGPGGPYGGPPGAPTGAHPYAPSAPPSGGSPYQAPPAGGPYSSAPPGSPQAPWPGGPTYPGGPAQYPAPPPGGRPATGRGGGIGTAALVLGIVSLFLLFACGLGTLTAVAGLIVGFVAVSKDSNRGRAWVGIGLSVLTLIVAAALVAWFFSRAGVCMDLPPDLQERCLEERFGVRIDVP</sequence>
<feature type="compositionally biased region" description="Pro residues" evidence="1">
    <location>
        <begin position="62"/>
        <end position="79"/>
    </location>
</feature>
<evidence type="ECO:0000256" key="2">
    <source>
        <dbReference type="SAM" id="Phobius"/>
    </source>
</evidence>
<evidence type="ECO:0008006" key="5">
    <source>
        <dbReference type="Google" id="ProtNLM"/>
    </source>
</evidence>
<evidence type="ECO:0000256" key="1">
    <source>
        <dbReference type="SAM" id="MobiDB-lite"/>
    </source>
</evidence>
<reference evidence="3" key="2">
    <citation type="submission" date="2022-09" db="EMBL/GenBank/DDBJ databases">
        <authorList>
            <person name="Sun Q."/>
            <person name="Ohkuma M."/>
        </authorList>
    </citation>
    <scope>NUCLEOTIDE SEQUENCE</scope>
    <source>
        <strain evidence="3">JCM 3093</strain>
    </source>
</reference>
<proteinExistence type="predicted"/>
<keyword evidence="2" id="KW-0812">Transmembrane</keyword>
<feature type="compositionally biased region" description="Pro residues" evidence="1">
    <location>
        <begin position="35"/>
        <end position="45"/>
    </location>
</feature>
<protein>
    <recommendedName>
        <fullName evidence="5">DUF4190 domain-containing protein</fullName>
    </recommendedName>
</protein>
<dbReference type="Proteomes" id="UP000627984">
    <property type="component" value="Unassembled WGS sequence"/>
</dbReference>
<keyword evidence="2" id="KW-0472">Membrane</keyword>
<feature type="transmembrane region" description="Helical" evidence="2">
    <location>
        <begin position="242"/>
        <end position="263"/>
    </location>
</feature>
<comment type="caution">
    <text evidence="3">The sequence shown here is derived from an EMBL/GenBank/DDBJ whole genome shotgun (WGS) entry which is preliminary data.</text>
</comment>
<feature type="compositionally biased region" description="Pro residues" evidence="1">
    <location>
        <begin position="159"/>
        <end position="170"/>
    </location>
</feature>
<reference evidence="3" key="1">
    <citation type="journal article" date="2014" name="Int. J. Syst. Evol. Microbiol.">
        <title>Complete genome sequence of Corynebacterium casei LMG S-19264T (=DSM 44701T), isolated from a smear-ripened cheese.</title>
        <authorList>
            <consortium name="US DOE Joint Genome Institute (JGI-PGF)"/>
            <person name="Walter F."/>
            <person name="Albersmeier A."/>
            <person name="Kalinowski J."/>
            <person name="Ruckert C."/>
        </authorList>
    </citation>
    <scope>NUCLEOTIDE SEQUENCE</scope>
    <source>
        <strain evidence="3">JCM 3093</strain>
    </source>
</reference>
<evidence type="ECO:0000313" key="3">
    <source>
        <dbReference type="EMBL" id="GGK86822.1"/>
    </source>
</evidence>
<feature type="compositionally biased region" description="Low complexity" evidence="1">
    <location>
        <begin position="22"/>
        <end position="33"/>
    </location>
</feature>
<accession>A0AA37BKY0</accession>
<gene>
    <name evidence="3" type="ORF">GCM10010126_52600</name>
</gene>
<evidence type="ECO:0000313" key="4">
    <source>
        <dbReference type="Proteomes" id="UP000627984"/>
    </source>
</evidence>
<keyword evidence="2" id="KW-1133">Transmembrane helix</keyword>
<dbReference type="EMBL" id="BMQD01000018">
    <property type="protein sequence ID" value="GGK86822.1"/>
    <property type="molecule type" value="Genomic_DNA"/>
</dbReference>
<organism evidence="3 4">
    <name type="scientific">Planomonospora parontospora</name>
    <dbReference type="NCBI Taxonomy" id="58119"/>
    <lineage>
        <taxon>Bacteria</taxon>
        <taxon>Bacillati</taxon>
        <taxon>Actinomycetota</taxon>
        <taxon>Actinomycetes</taxon>
        <taxon>Streptosporangiales</taxon>
        <taxon>Streptosporangiaceae</taxon>
        <taxon>Planomonospora</taxon>
    </lineage>
</organism>
<feature type="compositionally biased region" description="Low complexity" evidence="1">
    <location>
        <begin position="127"/>
        <end position="145"/>
    </location>
</feature>
<feature type="transmembrane region" description="Helical" evidence="2">
    <location>
        <begin position="201"/>
        <end position="230"/>
    </location>
</feature>